<reference evidence="2" key="1">
    <citation type="journal article" date="2017" name="Nat. Ecol. Evol.">
        <title>Genome expansion and lineage-specific genetic innovations in the forest pathogenic fungi Armillaria.</title>
        <authorList>
            <person name="Sipos G."/>
            <person name="Prasanna A.N."/>
            <person name="Walter M.C."/>
            <person name="O'Connor E."/>
            <person name="Balint B."/>
            <person name="Krizsan K."/>
            <person name="Kiss B."/>
            <person name="Hess J."/>
            <person name="Varga T."/>
            <person name="Slot J."/>
            <person name="Riley R."/>
            <person name="Boka B."/>
            <person name="Rigling D."/>
            <person name="Barry K."/>
            <person name="Lee J."/>
            <person name="Mihaltcheva S."/>
            <person name="LaButti K."/>
            <person name="Lipzen A."/>
            <person name="Waldron R."/>
            <person name="Moloney N.M."/>
            <person name="Sperisen C."/>
            <person name="Kredics L."/>
            <person name="Vagvoelgyi C."/>
            <person name="Patrignani A."/>
            <person name="Fitzpatrick D."/>
            <person name="Nagy I."/>
            <person name="Doyle S."/>
            <person name="Anderson J.B."/>
            <person name="Grigoriev I.V."/>
            <person name="Gueldener U."/>
            <person name="Muensterkoetter M."/>
            <person name="Nagy L.G."/>
        </authorList>
    </citation>
    <scope>NUCLEOTIDE SEQUENCE [LARGE SCALE GENOMIC DNA]</scope>
    <source>
        <strain evidence="2">28-4</strain>
    </source>
</reference>
<keyword evidence="2" id="KW-1185">Reference proteome</keyword>
<dbReference type="Proteomes" id="UP000218334">
    <property type="component" value="Unassembled WGS sequence"/>
</dbReference>
<evidence type="ECO:0000313" key="2">
    <source>
        <dbReference type="Proteomes" id="UP000218334"/>
    </source>
</evidence>
<protein>
    <submittedName>
        <fullName evidence="1">Uncharacterized protein</fullName>
    </submittedName>
</protein>
<dbReference type="EMBL" id="KZ293508">
    <property type="protein sequence ID" value="PBK59270.1"/>
    <property type="molecule type" value="Genomic_DNA"/>
</dbReference>
<sequence length="152" mass="17446">MVVLDSVAGPKLGRLERGPSSPLMPRMDVDRWFICHLARKGATARISTSRTALVCIVSTYRWISSIMLIWHSWSPMQNRYLSHVTRCKCYELGTVRCVLSRKVNFFGTVHVHRVRAGILLQDRNQFLLRKFGCLGQKVSWVGKRLMTVLISK</sequence>
<accession>A0A2H3ANL0</accession>
<proteinExistence type="predicted"/>
<organism evidence="1 2">
    <name type="scientific">Armillaria solidipes</name>
    <dbReference type="NCBI Taxonomy" id="1076256"/>
    <lineage>
        <taxon>Eukaryota</taxon>
        <taxon>Fungi</taxon>
        <taxon>Dikarya</taxon>
        <taxon>Basidiomycota</taxon>
        <taxon>Agaricomycotina</taxon>
        <taxon>Agaricomycetes</taxon>
        <taxon>Agaricomycetidae</taxon>
        <taxon>Agaricales</taxon>
        <taxon>Marasmiineae</taxon>
        <taxon>Physalacriaceae</taxon>
        <taxon>Armillaria</taxon>
    </lineage>
</organism>
<dbReference type="AlphaFoldDB" id="A0A2H3ANL0"/>
<evidence type="ECO:0000313" key="1">
    <source>
        <dbReference type="EMBL" id="PBK59270.1"/>
    </source>
</evidence>
<gene>
    <name evidence="1" type="ORF">ARMSODRAFT_805100</name>
</gene>
<name>A0A2H3ANL0_9AGAR</name>